<dbReference type="AlphaFoldDB" id="A0A7J8IMN0"/>
<sequence>MEIPLSSLKSVVATWISFDFTPWVIDIILGFLCGLGLFLLLLFCFQSNPSLPPPREHGNIRKHSVEPKRKRKSRKKSRALKALAETLEGN</sequence>
<comment type="similarity">
    <text evidence="1">Belongs to the SPATA31 family.</text>
</comment>
<organism evidence="4 5">
    <name type="scientific">Rousettus aegyptiacus</name>
    <name type="common">Egyptian fruit bat</name>
    <name type="synonym">Pteropus aegyptiacus</name>
    <dbReference type="NCBI Taxonomy" id="9407"/>
    <lineage>
        <taxon>Eukaryota</taxon>
        <taxon>Metazoa</taxon>
        <taxon>Chordata</taxon>
        <taxon>Craniata</taxon>
        <taxon>Vertebrata</taxon>
        <taxon>Euteleostomi</taxon>
        <taxon>Mammalia</taxon>
        <taxon>Eutheria</taxon>
        <taxon>Laurasiatheria</taxon>
        <taxon>Chiroptera</taxon>
        <taxon>Yinpterochiroptera</taxon>
        <taxon>Pteropodoidea</taxon>
        <taxon>Pteropodidae</taxon>
        <taxon>Rousettinae</taxon>
        <taxon>Rousettus</taxon>
    </lineage>
</organism>
<feature type="compositionally biased region" description="Basic residues" evidence="2">
    <location>
        <begin position="68"/>
        <end position="79"/>
    </location>
</feature>
<keyword evidence="5" id="KW-1185">Reference proteome</keyword>
<reference evidence="4 5" key="1">
    <citation type="journal article" date="2020" name="Nature">
        <title>Six reference-quality genomes reveal evolution of bat adaptations.</title>
        <authorList>
            <person name="Jebb D."/>
            <person name="Huang Z."/>
            <person name="Pippel M."/>
            <person name="Hughes G.M."/>
            <person name="Lavrichenko K."/>
            <person name="Devanna P."/>
            <person name="Winkler S."/>
            <person name="Jermiin L.S."/>
            <person name="Skirmuntt E.C."/>
            <person name="Katzourakis A."/>
            <person name="Burkitt-Gray L."/>
            <person name="Ray D.A."/>
            <person name="Sullivan K.A.M."/>
            <person name="Roscito J.G."/>
            <person name="Kirilenko B.M."/>
            <person name="Davalos L.M."/>
            <person name="Corthals A.P."/>
            <person name="Power M.L."/>
            <person name="Jones G."/>
            <person name="Ransome R.D."/>
            <person name="Dechmann D.K.N."/>
            <person name="Locatelli A.G."/>
            <person name="Puechmaille S.J."/>
            <person name="Fedrigo O."/>
            <person name="Jarvis E.D."/>
            <person name="Hiller M."/>
            <person name="Vernes S.C."/>
            <person name="Myers E.W."/>
            <person name="Teeling E.C."/>
        </authorList>
    </citation>
    <scope>NUCLEOTIDE SEQUENCE [LARGE SCALE GENOMIC DNA]</scope>
    <source>
        <strain evidence="4">MRouAeg1</strain>
        <tissue evidence="4">Muscle</tissue>
    </source>
</reference>
<protein>
    <submittedName>
        <fullName evidence="4">Uncharacterized protein</fullName>
    </submittedName>
</protein>
<keyword evidence="3" id="KW-1133">Transmembrane helix</keyword>
<accession>A0A7J8IMN0</accession>
<evidence type="ECO:0000313" key="4">
    <source>
        <dbReference type="EMBL" id="KAF6485415.1"/>
    </source>
</evidence>
<evidence type="ECO:0000256" key="3">
    <source>
        <dbReference type="SAM" id="Phobius"/>
    </source>
</evidence>
<dbReference type="PANTHER" id="PTHR21859:SF55">
    <property type="entry name" value="SPERMATOGENESIS-ASSOCIATED PROTEIN 31A1-RELATED"/>
    <property type="match status" value="1"/>
</dbReference>
<feature type="region of interest" description="Disordered" evidence="2">
    <location>
        <begin position="54"/>
        <end position="79"/>
    </location>
</feature>
<evidence type="ECO:0000256" key="1">
    <source>
        <dbReference type="ARBA" id="ARBA00035009"/>
    </source>
</evidence>
<comment type="caution">
    <text evidence="4">The sequence shown here is derived from an EMBL/GenBank/DDBJ whole genome shotgun (WGS) entry which is preliminary data.</text>
</comment>
<name>A0A7J8IMN0_ROUAE</name>
<dbReference type="Proteomes" id="UP000593571">
    <property type="component" value="Unassembled WGS sequence"/>
</dbReference>
<dbReference type="PANTHER" id="PTHR21859">
    <property type="entry name" value="ACROSOME-SPECIFIC PROTEIN"/>
    <property type="match status" value="1"/>
</dbReference>
<evidence type="ECO:0000313" key="5">
    <source>
        <dbReference type="Proteomes" id="UP000593571"/>
    </source>
</evidence>
<proteinExistence type="inferred from homology"/>
<keyword evidence="3" id="KW-0472">Membrane</keyword>
<feature type="compositionally biased region" description="Basic and acidic residues" evidence="2">
    <location>
        <begin position="54"/>
        <end position="67"/>
    </location>
</feature>
<gene>
    <name evidence="4" type="ORF">HJG63_010628</name>
</gene>
<evidence type="ECO:0000256" key="2">
    <source>
        <dbReference type="SAM" id="MobiDB-lite"/>
    </source>
</evidence>
<feature type="transmembrane region" description="Helical" evidence="3">
    <location>
        <begin position="20"/>
        <end position="45"/>
    </location>
</feature>
<keyword evidence="3" id="KW-0812">Transmembrane</keyword>
<dbReference type="EMBL" id="JACASE010000003">
    <property type="protein sequence ID" value="KAF6485415.1"/>
    <property type="molecule type" value="Genomic_DNA"/>
</dbReference>